<evidence type="ECO:0000256" key="6">
    <source>
        <dbReference type="ARBA" id="ARBA00022574"/>
    </source>
</evidence>
<keyword evidence="16" id="KW-1185">Reference proteome</keyword>
<dbReference type="STRING" id="675824.A0A1E3Q3B6"/>
<feature type="repeat" description="WD" evidence="14">
    <location>
        <begin position="148"/>
        <end position="192"/>
    </location>
</feature>
<name>A0A1E3Q3B6_LIPST</name>
<dbReference type="EMBL" id="KV454296">
    <property type="protein sequence ID" value="ODQ71984.1"/>
    <property type="molecule type" value="Genomic_DNA"/>
</dbReference>
<dbReference type="OrthoDB" id="364224at2759"/>
<dbReference type="PANTHER" id="PTHR11024:SF2">
    <property type="entry name" value="PROTEIN SEC13 HOMOLOG"/>
    <property type="match status" value="1"/>
</dbReference>
<keyword evidence="11" id="KW-0906">Nuclear pore complex</keyword>
<dbReference type="InterPro" id="IPR015943">
    <property type="entry name" value="WD40/YVTN_repeat-like_dom_sf"/>
</dbReference>
<dbReference type="GO" id="GO:0031080">
    <property type="term" value="C:nuclear pore outer ring"/>
    <property type="evidence" value="ECO:0007669"/>
    <property type="project" value="EnsemblFungi"/>
</dbReference>
<evidence type="ECO:0000256" key="3">
    <source>
        <dbReference type="ARBA" id="ARBA00004567"/>
    </source>
</evidence>
<dbReference type="GO" id="GO:0006606">
    <property type="term" value="P:protein import into nucleus"/>
    <property type="evidence" value="ECO:0007669"/>
    <property type="project" value="TreeGrafter"/>
</dbReference>
<dbReference type="SUPFAM" id="SSF50978">
    <property type="entry name" value="WD40 repeat-like"/>
    <property type="match status" value="1"/>
</dbReference>
<evidence type="ECO:0000256" key="1">
    <source>
        <dbReference type="ARBA" id="ARBA00004299"/>
    </source>
</evidence>
<dbReference type="Pfam" id="PF00400">
    <property type="entry name" value="WD40"/>
    <property type="match status" value="6"/>
</dbReference>
<dbReference type="GO" id="GO:0070863">
    <property type="term" value="P:positive regulation of protein exit from endoplasmic reticulum"/>
    <property type="evidence" value="ECO:0007669"/>
    <property type="project" value="EnsemblFungi"/>
</dbReference>
<evidence type="ECO:0000313" key="16">
    <source>
        <dbReference type="Proteomes" id="UP000094385"/>
    </source>
</evidence>
<dbReference type="Proteomes" id="UP000094385">
    <property type="component" value="Unassembled WGS sequence"/>
</dbReference>
<comment type="subcellular location">
    <subcellularLocation>
        <location evidence="1">Cytoplasmic vesicle</location>
        <location evidence="1">COPII-coated vesicle membrane</location>
        <topology evidence="1">Peripheral membrane protein</topology>
        <orientation evidence="1">Cytoplasmic side</orientation>
    </subcellularLocation>
    <subcellularLocation>
        <location evidence="2">Endoplasmic reticulum membrane</location>
        <topology evidence="2">Peripheral membrane protein</topology>
        <orientation evidence="2">Cytoplasmic side</orientation>
    </subcellularLocation>
    <subcellularLocation>
        <location evidence="3">Nucleus</location>
        <location evidence="3">Nuclear pore complex</location>
    </subcellularLocation>
</comment>
<organism evidence="15 16">
    <name type="scientific">Lipomyces starkeyi NRRL Y-11557</name>
    <dbReference type="NCBI Taxonomy" id="675824"/>
    <lineage>
        <taxon>Eukaryota</taxon>
        <taxon>Fungi</taxon>
        <taxon>Dikarya</taxon>
        <taxon>Ascomycota</taxon>
        <taxon>Saccharomycotina</taxon>
        <taxon>Lipomycetes</taxon>
        <taxon>Lipomycetales</taxon>
        <taxon>Lipomycetaceae</taxon>
        <taxon>Lipomyces</taxon>
    </lineage>
</organism>
<dbReference type="PROSITE" id="PS50082">
    <property type="entry name" value="WD_REPEATS_2"/>
    <property type="match status" value="3"/>
</dbReference>
<sequence length="297" mass="32688">MTKWTQAAIGSLHNDVIHDAVLDYYGKRLATCSSDKTIKIFEIDGDNHKLIETLEGHEGPVWQVSWAHPKFGVILASCSFDGKVLIWREDESTKTWSNISQHATHTESVNSVQWSPPELGAVLVCGSSDGSVSVVEFNDDGNTSAVSVHAHSGAVYAAVWAVSGTPTRRFVTGGSDGLIKVWTYDAASNNYVEEALLEGHSDWVRDLAWAPSLLPKAYLASASEDKTVIIWTQEQNNTTWKKQVLKRPGGDKFPETVWRVSWSLSGNVLAVSSGDNKITLWKENLKGEWEECGAIEE</sequence>
<keyword evidence="13" id="KW-0968">Cytoplasmic vesicle</keyword>
<evidence type="ECO:0000256" key="4">
    <source>
        <dbReference type="ARBA" id="ARBA00010102"/>
    </source>
</evidence>
<dbReference type="GO" id="GO:0030127">
    <property type="term" value="C:COPII vesicle coat"/>
    <property type="evidence" value="ECO:0007669"/>
    <property type="project" value="EnsemblFungi"/>
</dbReference>
<dbReference type="GO" id="GO:1904263">
    <property type="term" value="P:positive regulation of TORC1 signaling"/>
    <property type="evidence" value="ECO:0007669"/>
    <property type="project" value="EnsemblFungi"/>
</dbReference>
<evidence type="ECO:0000256" key="9">
    <source>
        <dbReference type="ARBA" id="ARBA00022927"/>
    </source>
</evidence>
<dbReference type="PROSITE" id="PS50294">
    <property type="entry name" value="WD_REPEATS_REGION"/>
    <property type="match status" value="1"/>
</dbReference>
<gene>
    <name evidence="15" type="ORF">LIPSTDRAFT_4345</name>
</gene>
<dbReference type="GO" id="GO:1902953">
    <property type="term" value="P:positive regulation of ER to Golgi vesicle-mediated transport"/>
    <property type="evidence" value="ECO:0007669"/>
    <property type="project" value="EnsemblFungi"/>
</dbReference>
<dbReference type="GO" id="GO:0032527">
    <property type="term" value="P:protein exit from endoplasmic reticulum"/>
    <property type="evidence" value="ECO:0007669"/>
    <property type="project" value="TreeGrafter"/>
</dbReference>
<dbReference type="GO" id="GO:0090114">
    <property type="term" value="P:COPII-coated vesicle budding"/>
    <property type="evidence" value="ECO:0007669"/>
    <property type="project" value="EnsemblFungi"/>
</dbReference>
<evidence type="ECO:0000256" key="13">
    <source>
        <dbReference type="ARBA" id="ARBA00023329"/>
    </source>
</evidence>
<keyword evidence="10" id="KW-0811">Translocation</keyword>
<evidence type="ECO:0000256" key="2">
    <source>
        <dbReference type="ARBA" id="ARBA00004397"/>
    </source>
</evidence>
<proteinExistence type="inferred from homology"/>
<keyword evidence="8" id="KW-0509">mRNA transport</keyword>
<feature type="repeat" description="WD" evidence="14">
    <location>
        <begin position="197"/>
        <end position="241"/>
    </location>
</feature>
<keyword evidence="5" id="KW-0813">Transport</keyword>
<dbReference type="Gene3D" id="2.130.10.10">
    <property type="entry name" value="YVTN repeat-like/Quinoprotein amine dehydrogenase"/>
    <property type="match status" value="1"/>
</dbReference>
<keyword evidence="12" id="KW-0539">Nucleus</keyword>
<dbReference type="SMART" id="SM00320">
    <property type="entry name" value="WD40"/>
    <property type="match status" value="6"/>
</dbReference>
<comment type="similarity">
    <text evidence="4">Belongs to the WD repeat SEC13 family.</text>
</comment>
<keyword evidence="7" id="KW-0677">Repeat</keyword>
<evidence type="ECO:0000256" key="5">
    <source>
        <dbReference type="ARBA" id="ARBA00022448"/>
    </source>
</evidence>
<keyword evidence="6 14" id="KW-0853">WD repeat</keyword>
<evidence type="ECO:0000256" key="11">
    <source>
        <dbReference type="ARBA" id="ARBA00023132"/>
    </source>
</evidence>
<dbReference type="GO" id="GO:0005198">
    <property type="term" value="F:structural molecule activity"/>
    <property type="evidence" value="ECO:0007669"/>
    <property type="project" value="EnsemblFungi"/>
</dbReference>
<dbReference type="GO" id="GO:0051664">
    <property type="term" value="P:nuclear pore localization"/>
    <property type="evidence" value="ECO:0007669"/>
    <property type="project" value="EnsemblFungi"/>
</dbReference>
<reference evidence="15 16" key="1">
    <citation type="journal article" date="2016" name="Proc. Natl. Acad. Sci. U.S.A.">
        <title>Comparative genomics of biotechnologically important yeasts.</title>
        <authorList>
            <person name="Riley R."/>
            <person name="Haridas S."/>
            <person name="Wolfe K.H."/>
            <person name="Lopes M.R."/>
            <person name="Hittinger C.T."/>
            <person name="Goeker M."/>
            <person name="Salamov A.A."/>
            <person name="Wisecaver J.H."/>
            <person name="Long T.M."/>
            <person name="Calvey C.H."/>
            <person name="Aerts A.L."/>
            <person name="Barry K.W."/>
            <person name="Choi C."/>
            <person name="Clum A."/>
            <person name="Coughlan A.Y."/>
            <person name="Deshpande S."/>
            <person name="Douglass A.P."/>
            <person name="Hanson S.J."/>
            <person name="Klenk H.-P."/>
            <person name="LaButti K.M."/>
            <person name="Lapidus A."/>
            <person name="Lindquist E.A."/>
            <person name="Lipzen A.M."/>
            <person name="Meier-Kolthoff J.P."/>
            <person name="Ohm R.A."/>
            <person name="Otillar R.P."/>
            <person name="Pangilinan J.L."/>
            <person name="Peng Y."/>
            <person name="Rokas A."/>
            <person name="Rosa C.A."/>
            <person name="Scheuner C."/>
            <person name="Sibirny A.A."/>
            <person name="Slot J.C."/>
            <person name="Stielow J.B."/>
            <person name="Sun H."/>
            <person name="Kurtzman C.P."/>
            <person name="Blackwell M."/>
            <person name="Grigoriev I.V."/>
            <person name="Jeffries T.W."/>
        </authorList>
    </citation>
    <scope>NUCLEOTIDE SEQUENCE [LARGE SCALE GENOMIC DNA]</scope>
    <source>
        <strain evidence="15 16">NRRL Y-11557</strain>
    </source>
</reference>
<evidence type="ECO:0000256" key="12">
    <source>
        <dbReference type="ARBA" id="ARBA00023242"/>
    </source>
</evidence>
<dbReference type="GO" id="GO:0061700">
    <property type="term" value="C:GATOR2 complex"/>
    <property type="evidence" value="ECO:0007669"/>
    <property type="project" value="EnsemblFungi"/>
</dbReference>
<evidence type="ECO:0000256" key="14">
    <source>
        <dbReference type="PROSITE-ProRule" id="PRU00221"/>
    </source>
</evidence>
<dbReference type="PANTHER" id="PTHR11024">
    <property type="entry name" value="NUCLEAR PORE COMPLEX PROTEIN SEC13 / SEH1 FAMILY MEMBER"/>
    <property type="match status" value="1"/>
</dbReference>
<dbReference type="InterPro" id="IPR037363">
    <property type="entry name" value="Sec13/Seh1_fam"/>
</dbReference>
<dbReference type="InterPro" id="IPR036322">
    <property type="entry name" value="WD40_repeat_dom_sf"/>
</dbReference>
<dbReference type="GO" id="GO:0036503">
    <property type="term" value="P:ERAD pathway"/>
    <property type="evidence" value="ECO:0007669"/>
    <property type="project" value="EnsemblFungi"/>
</dbReference>
<evidence type="ECO:0000256" key="10">
    <source>
        <dbReference type="ARBA" id="ARBA00023010"/>
    </source>
</evidence>
<keyword evidence="9" id="KW-0653">Protein transport</keyword>
<feature type="repeat" description="WD" evidence="14">
    <location>
        <begin position="54"/>
        <end position="87"/>
    </location>
</feature>
<evidence type="ECO:0000256" key="7">
    <source>
        <dbReference type="ARBA" id="ARBA00022737"/>
    </source>
</evidence>
<evidence type="ECO:0000313" key="15">
    <source>
        <dbReference type="EMBL" id="ODQ71984.1"/>
    </source>
</evidence>
<dbReference type="GO" id="GO:0045893">
    <property type="term" value="P:positive regulation of DNA-templated transcription"/>
    <property type="evidence" value="ECO:0007669"/>
    <property type="project" value="EnsemblFungi"/>
</dbReference>
<accession>A0A1E3Q3B6</accession>
<evidence type="ECO:0000256" key="8">
    <source>
        <dbReference type="ARBA" id="ARBA00022816"/>
    </source>
</evidence>
<dbReference type="GO" id="GO:0005789">
    <property type="term" value="C:endoplasmic reticulum membrane"/>
    <property type="evidence" value="ECO:0007669"/>
    <property type="project" value="UniProtKB-SubCell"/>
</dbReference>
<dbReference type="AlphaFoldDB" id="A0A1E3Q3B6"/>
<dbReference type="InterPro" id="IPR001680">
    <property type="entry name" value="WD40_rpt"/>
</dbReference>
<dbReference type="GO" id="GO:0051028">
    <property type="term" value="P:mRNA transport"/>
    <property type="evidence" value="ECO:0007669"/>
    <property type="project" value="UniProtKB-KW"/>
</dbReference>
<protein>
    <submittedName>
        <fullName evidence="15">Uncharacterized protein</fullName>
    </submittedName>
</protein>